<evidence type="ECO:0000256" key="1">
    <source>
        <dbReference type="ARBA" id="ARBA00023125"/>
    </source>
</evidence>
<dbReference type="Pfam" id="PF00440">
    <property type="entry name" value="TetR_N"/>
    <property type="match status" value="1"/>
</dbReference>
<evidence type="ECO:0000313" key="4">
    <source>
        <dbReference type="EMBL" id="EKF41223.1"/>
    </source>
</evidence>
<dbReference type="PATRIC" id="fig|1231190.3.peg.3527"/>
<keyword evidence="1 2" id="KW-0238">DNA-binding</keyword>
<dbReference type="GO" id="GO:0003700">
    <property type="term" value="F:DNA-binding transcription factor activity"/>
    <property type="evidence" value="ECO:0007669"/>
    <property type="project" value="TreeGrafter"/>
</dbReference>
<keyword evidence="5" id="KW-1185">Reference proteome</keyword>
<dbReference type="OrthoDB" id="3196926at2"/>
<dbReference type="EMBL" id="AMSI01000012">
    <property type="protein sequence ID" value="EKF41223.1"/>
    <property type="molecule type" value="Genomic_DNA"/>
</dbReference>
<dbReference type="STRING" id="721133.SAMN05216176_108185"/>
<dbReference type="PANTHER" id="PTHR30055">
    <property type="entry name" value="HTH-TYPE TRANSCRIPTIONAL REGULATOR RUTR"/>
    <property type="match status" value="1"/>
</dbReference>
<dbReference type="InterPro" id="IPR001647">
    <property type="entry name" value="HTH_TetR"/>
</dbReference>
<organism evidence="4 5">
    <name type="scientific">Nitratireductor indicus C115</name>
    <dbReference type="NCBI Taxonomy" id="1231190"/>
    <lineage>
        <taxon>Bacteria</taxon>
        <taxon>Pseudomonadati</taxon>
        <taxon>Pseudomonadota</taxon>
        <taxon>Alphaproteobacteria</taxon>
        <taxon>Hyphomicrobiales</taxon>
        <taxon>Phyllobacteriaceae</taxon>
        <taxon>Nitratireductor</taxon>
    </lineage>
</organism>
<reference evidence="4 5" key="1">
    <citation type="journal article" date="2012" name="J. Bacteriol.">
        <title>Genome Sequence of Nitratireductor indicus Type Strain C115.</title>
        <authorList>
            <person name="Lai Q."/>
            <person name="Li G."/>
            <person name="Yu Z."/>
            <person name="Shao Z."/>
        </authorList>
    </citation>
    <scope>NUCLEOTIDE SEQUENCE [LARGE SCALE GENOMIC DNA]</scope>
    <source>
        <strain evidence="4 5">C115</strain>
    </source>
</reference>
<evidence type="ECO:0000256" key="2">
    <source>
        <dbReference type="PROSITE-ProRule" id="PRU00335"/>
    </source>
</evidence>
<dbReference type="Gene3D" id="1.10.357.10">
    <property type="entry name" value="Tetracycline Repressor, domain 2"/>
    <property type="match status" value="1"/>
</dbReference>
<evidence type="ECO:0000313" key="5">
    <source>
        <dbReference type="Proteomes" id="UP000007374"/>
    </source>
</evidence>
<sequence length="203" mass="21509">MPKRITPERRDDILDAALALLGEGGLAAVTTTALARRASCSKDTLYTLFENREAILAALVQRQADALNASLQPGAGDPTQALVQAGAQLLSLLTSPESLSINRAALADSSGTLSAILIAQGRDRSAPKIVSIIEKLRANGTIMVNDMQDAYQGFYGLLVGDLQIRALHSALSPLPDALECQARSRRAVQRFVTLFASDGLPLT</sequence>
<dbReference type="Gene3D" id="1.10.10.60">
    <property type="entry name" value="Homeodomain-like"/>
    <property type="match status" value="1"/>
</dbReference>
<gene>
    <name evidence="4" type="ORF">NA8A_17058</name>
</gene>
<proteinExistence type="predicted"/>
<feature type="domain" description="HTH tetR-type" evidence="3">
    <location>
        <begin position="7"/>
        <end position="67"/>
    </location>
</feature>
<dbReference type="Proteomes" id="UP000007374">
    <property type="component" value="Unassembled WGS sequence"/>
</dbReference>
<dbReference type="PROSITE" id="PS50977">
    <property type="entry name" value="HTH_TETR_2"/>
    <property type="match status" value="1"/>
</dbReference>
<evidence type="ECO:0000259" key="3">
    <source>
        <dbReference type="PROSITE" id="PS50977"/>
    </source>
</evidence>
<protein>
    <submittedName>
        <fullName evidence="4">TetR family transcriptional regulator</fullName>
    </submittedName>
</protein>
<feature type="DNA-binding region" description="H-T-H motif" evidence="2">
    <location>
        <begin position="30"/>
        <end position="49"/>
    </location>
</feature>
<dbReference type="PRINTS" id="PR00455">
    <property type="entry name" value="HTHTETR"/>
</dbReference>
<dbReference type="InterPro" id="IPR039536">
    <property type="entry name" value="TetR_C_Proteobacteria"/>
</dbReference>
<dbReference type="GO" id="GO:0000976">
    <property type="term" value="F:transcription cis-regulatory region binding"/>
    <property type="evidence" value="ECO:0007669"/>
    <property type="project" value="TreeGrafter"/>
</dbReference>
<dbReference type="InterPro" id="IPR009057">
    <property type="entry name" value="Homeodomain-like_sf"/>
</dbReference>
<name>K2N153_9HYPH</name>
<dbReference type="eggNOG" id="COG1309">
    <property type="taxonomic scope" value="Bacteria"/>
</dbReference>
<comment type="caution">
    <text evidence="4">The sequence shown here is derived from an EMBL/GenBank/DDBJ whole genome shotgun (WGS) entry which is preliminary data.</text>
</comment>
<dbReference type="PANTHER" id="PTHR30055:SF146">
    <property type="entry name" value="HTH-TYPE TRANSCRIPTIONAL DUAL REGULATOR CECR"/>
    <property type="match status" value="1"/>
</dbReference>
<dbReference type="Pfam" id="PF14246">
    <property type="entry name" value="TetR_C_7"/>
    <property type="match status" value="1"/>
</dbReference>
<dbReference type="AlphaFoldDB" id="K2N153"/>
<dbReference type="RefSeq" id="WP_009451613.1">
    <property type="nucleotide sequence ID" value="NZ_AMSI01000012.1"/>
</dbReference>
<accession>K2N153</accession>
<dbReference type="InterPro" id="IPR050109">
    <property type="entry name" value="HTH-type_TetR-like_transc_reg"/>
</dbReference>
<dbReference type="SUPFAM" id="SSF46689">
    <property type="entry name" value="Homeodomain-like"/>
    <property type="match status" value="1"/>
</dbReference>